<sequence>MAQVASKTCDICSSALSEHYCIDCEQYFCETCKGLHKRQKVSRNHEFQSSSDLIQEVKSKCKEHEEDFIFLCARCDVPVCRRCMAGKHNGHKVSNIDDSVNNLTQGIKIAIDEKMDIATKNVTQIESGLKAFDLDVNSVTKEIREEGQRKKATIDRVVQNMIDEINSKAMQEREKLKQMVKEAKTELEGITVLYQMRKEHEKKRRDAALFQKLKTLNSDITKFKTVTFSVLPTIKYTPKRISEKNLVNLFGTYIVSETHSVQKAPELKYQKVETMKAFDETCAKPTGTLYRCSNCRLQVDTRRQYLIVGPIYPRKWTRDEDAIP</sequence>
<dbReference type="SUPFAM" id="SSF57845">
    <property type="entry name" value="B-box zinc-binding domain"/>
    <property type="match status" value="1"/>
</dbReference>
<evidence type="ECO:0000313" key="4">
    <source>
        <dbReference type="EMBL" id="CAC5408566.1"/>
    </source>
</evidence>
<dbReference type="PANTHER" id="PTHR25462">
    <property type="entry name" value="BONUS, ISOFORM C-RELATED"/>
    <property type="match status" value="1"/>
</dbReference>
<keyword evidence="1" id="KW-0863">Zinc-finger</keyword>
<organism evidence="4 5">
    <name type="scientific">Mytilus coruscus</name>
    <name type="common">Sea mussel</name>
    <dbReference type="NCBI Taxonomy" id="42192"/>
    <lineage>
        <taxon>Eukaryota</taxon>
        <taxon>Metazoa</taxon>
        <taxon>Spiralia</taxon>
        <taxon>Lophotrochozoa</taxon>
        <taxon>Mollusca</taxon>
        <taxon>Bivalvia</taxon>
        <taxon>Autobranchia</taxon>
        <taxon>Pteriomorphia</taxon>
        <taxon>Mytilida</taxon>
        <taxon>Mytiloidea</taxon>
        <taxon>Mytilidae</taxon>
        <taxon>Mytilinae</taxon>
        <taxon>Mytilus</taxon>
    </lineage>
</organism>
<reference evidence="4 5" key="1">
    <citation type="submission" date="2020-06" db="EMBL/GenBank/DDBJ databases">
        <authorList>
            <person name="Li R."/>
            <person name="Bekaert M."/>
        </authorList>
    </citation>
    <scope>NUCLEOTIDE SEQUENCE [LARGE SCALE GENOMIC DNA]</scope>
    <source>
        <strain evidence="5">wild</strain>
    </source>
</reference>
<dbReference type="Proteomes" id="UP000507470">
    <property type="component" value="Unassembled WGS sequence"/>
</dbReference>
<feature type="coiled-coil region" evidence="2">
    <location>
        <begin position="162"/>
        <end position="193"/>
    </location>
</feature>
<keyword evidence="5" id="KW-1185">Reference proteome</keyword>
<evidence type="ECO:0000256" key="1">
    <source>
        <dbReference type="PROSITE-ProRule" id="PRU00024"/>
    </source>
</evidence>
<dbReference type="PROSITE" id="PS50119">
    <property type="entry name" value="ZF_BBOX"/>
    <property type="match status" value="2"/>
</dbReference>
<dbReference type="GO" id="GO:0008270">
    <property type="term" value="F:zinc ion binding"/>
    <property type="evidence" value="ECO:0007669"/>
    <property type="project" value="UniProtKB-KW"/>
</dbReference>
<dbReference type="CDD" id="cd19757">
    <property type="entry name" value="Bbox1"/>
    <property type="match status" value="1"/>
</dbReference>
<name>A0A6J8DKD7_MYTCO</name>
<feature type="domain" description="B box-type" evidence="3">
    <location>
        <begin position="56"/>
        <end position="96"/>
    </location>
</feature>
<keyword evidence="2" id="KW-0175">Coiled coil</keyword>
<accession>A0A6J8DKD7</accession>
<evidence type="ECO:0000259" key="3">
    <source>
        <dbReference type="PROSITE" id="PS50119"/>
    </source>
</evidence>
<keyword evidence="1" id="KW-0862">Zinc</keyword>
<dbReference type="Gene3D" id="3.30.160.60">
    <property type="entry name" value="Classic Zinc Finger"/>
    <property type="match status" value="1"/>
</dbReference>
<dbReference type="EMBL" id="CACVKT020007566">
    <property type="protein sequence ID" value="CAC5408566.1"/>
    <property type="molecule type" value="Genomic_DNA"/>
</dbReference>
<dbReference type="SMART" id="SM00336">
    <property type="entry name" value="BBOX"/>
    <property type="match status" value="2"/>
</dbReference>
<evidence type="ECO:0000256" key="2">
    <source>
        <dbReference type="SAM" id="Coils"/>
    </source>
</evidence>
<evidence type="ECO:0000313" key="5">
    <source>
        <dbReference type="Proteomes" id="UP000507470"/>
    </source>
</evidence>
<proteinExistence type="predicted"/>
<protein>
    <recommendedName>
        <fullName evidence="3">B box-type domain-containing protein</fullName>
    </recommendedName>
</protein>
<dbReference type="InterPro" id="IPR047153">
    <property type="entry name" value="TRIM45/56/19-like"/>
</dbReference>
<dbReference type="OrthoDB" id="6096611at2759"/>
<dbReference type="PANTHER" id="PTHR25462:SF296">
    <property type="entry name" value="MEIOTIC P26, ISOFORM F"/>
    <property type="match status" value="1"/>
</dbReference>
<feature type="domain" description="B box-type" evidence="3">
    <location>
        <begin position="4"/>
        <end position="50"/>
    </location>
</feature>
<keyword evidence="1" id="KW-0479">Metal-binding</keyword>
<dbReference type="InterPro" id="IPR000315">
    <property type="entry name" value="Znf_B-box"/>
</dbReference>
<dbReference type="Pfam" id="PF00643">
    <property type="entry name" value="zf-B_box"/>
    <property type="match status" value="1"/>
</dbReference>
<gene>
    <name evidence="4" type="ORF">MCOR_41946</name>
</gene>
<dbReference type="AlphaFoldDB" id="A0A6J8DKD7"/>